<evidence type="ECO:0000256" key="1">
    <source>
        <dbReference type="SAM" id="Phobius"/>
    </source>
</evidence>
<keyword evidence="3" id="KW-1185">Reference proteome</keyword>
<keyword evidence="1" id="KW-0812">Transmembrane</keyword>
<keyword evidence="1" id="KW-1133">Transmembrane helix</keyword>
<protein>
    <submittedName>
        <fullName evidence="2">Uncharacterized protein</fullName>
    </submittedName>
</protein>
<feature type="transmembrane region" description="Helical" evidence="1">
    <location>
        <begin position="24"/>
        <end position="45"/>
    </location>
</feature>
<dbReference type="Proteomes" id="UP000823046">
    <property type="component" value="Unassembled WGS sequence"/>
</dbReference>
<proteinExistence type="predicted"/>
<sequence>MEPVYPESSYESLEQVSPLKFRSVPAMIINCLTASFLFGFSVASINPNKDFIAIQFNWCPRDPLINNGGPTLSKYIFISKKARK</sequence>
<accession>A0ABQ7JDG5</accession>
<reference evidence="2 3" key="1">
    <citation type="journal article" date="2020" name="bioRxiv">
        <title>Metabolic contributions of an alphaproteobacterial endosymbiont in the apicomplexan Cardiosporidium cionae.</title>
        <authorList>
            <person name="Hunter E.S."/>
            <person name="Paight C.J."/>
            <person name="Lane C.E."/>
        </authorList>
    </citation>
    <scope>NUCLEOTIDE SEQUENCE [LARGE SCALE GENOMIC DNA]</scope>
    <source>
        <strain evidence="2">ESH_2018</strain>
    </source>
</reference>
<keyword evidence="1" id="KW-0472">Membrane</keyword>
<gene>
    <name evidence="2" type="ORF">IE077_004226</name>
</gene>
<comment type="caution">
    <text evidence="2">The sequence shown here is derived from an EMBL/GenBank/DDBJ whole genome shotgun (WGS) entry which is preliminary data.</text>
</comment>
<dbReference type="EMBL" id="JADAQX010000094">
    <property type="protein sequence ID" value="KAF8822052.1"/>
    <property type="molecule type" value="Genomic_DNA"/>
</dbReference>
<evidence type="ECO:0000313" key="3">
    <source>
        <dbReference type="Proteomes" id="UP000823046"/>
    </source>
</evidence>
<organism evidence="2 3">
    <name type="scientific">Cardiosporidium cionae</name>
    <dbReference type="NCBI Taxonomy" id="476202"/>
    <lineage>
        <taxon>Eukaryota</taxon>
        <taxon>Sar</taxon>
        <taxon>Alveolata</taxon>
        <taxon>Apicomplexa</taxon>
        <taxon>Aconoidasida</taxon>
        <taxon>Nephromycida</taxon>
        <taxon>Cardiosporidium</taxon>
    </lineage>
</organism>
<evidence type="ECO:0000313" key="2">
    <source>
        <dbReference type="EMBL" id="KAF8822052.1"/>
    </source>
</evidence>
<name>A0ABQ7JDG5_9APIC</name>